<dbReference type="EMBL" id="JBEDUW010000001">
    <property type="protein sequence ID" value="KAK9951208.1"/>
    <property type="molecule type" value="Genomic_DNA"/>
</dbReference>
<feature type="compositionally biased region" description="Basic residues" evidence="1">
    <location>
        <begin position="185"/>
        <end position="196"/>
    </location>
</feature>
<feature type="region of interest" description="Disordered" evidence="1">
    <location>
        <begin position="179"/>
        <end position="206"/>
    </location>
</feature>
<gene>
    <name evidence="2" type="ORF">M0R45_006665</name>
</gene>
<sequence length="206" mass="23196">MLHNKFTNEFNHNLQTINEQAHRIESISSLHRARCAQPTASSPLSGRTSTCLAAITNSSTPAIQNSQEPVLESRQPAQICRVLPKPPATPSPPQHPHHTVVNLTPSTPLLRAASSFQPSRDHLCRTCVQFRSRHLRRRRRSHHCIRPLQSPLRHLCPPNLPLQSAVLNAQSAALCHRLPTPMNQPHRHQCRRIRKPSHTDLPKSSL</sequence>
<keyword evidence="3" id="KW-1185">Reference proteome</keyword>
<proteinExistence type="predicted"/>
<dbReference type="Proteomes" id="UP001457282">
    <property type="component" value="Unassembled WGS sequence"/>
</dbReference>
<feature type="compositionally biased region" description="Basic and acidic residues" evidence="1">
    <location>
        <begin position="197"/>
        <end position="206"/>
    </location>
</feature>
<reference evidence="2 3" key="1">
    <citation type="journal article" date="2023" name="G3 (Bethesda)">
        <title>A chromosome-length genome assembly and annotation of blackberry (Rubus argutus, cv. 'Hillquist').</title>
        <authorList>
            <person name="Bruna T."/>
            <person name="Aryal R."/>
            <person name="Dudchenko O."/>
            <person name="Sargent D.J."/>
            <person name="Mead D."/>
            <person name="Buti M."/>
            <person name="Cavallini A."/>
            <person name="Hytonen T."/>
            <person name="Andres J."/>
            <person name="Pham M."/>
            <person name="Weisz D."/>
            <person name="Mascagni F."/>
            <person name="Usai G."/>
            <person name="Natali L."/>
            <person name="Bassil N."/>
            <person name="Fernandez G.E."/>
            <person name="Lomsadze A."/>
            <person name="Armour M."/>
            <person name="Olukolu B."/>
            <person name="Poorten T."/>
            <person name="Britton C."/>
            <person name="Davik J."/>
            <person name="Ashrafi H."/>
            <person name="Aiden E.L."/>
            <person name="Borodovsky M."/>
            <person name="Worthington M."/>
        </authorList>
    </citation>
    <scope>NUCLEOTIDE SEQUENCE [LARGE SCALE GENOMIC DNA]</scope>
    <source>
        <strain evidence="2">PI 553951</strain>
    </source>
</reference>
<evidence type="ECO:0000313" key="3">
    <source>
        <dbReference type="Proteomes" id="UP001457282"/>
    </source>
</evidence>
<name>A0AAW1YRL0_RUBAR</name>
<protein>
    <submittedName>
        <fullName evidence="2">Uncharacterized protein</fullName>
    </submittedName>
</protein>
<accession>A0AAW1YRL0</accession>
<comment type="caution">
    <text evidence="2">The sequence shown here is derived from an EMBL/GenBank/DDBJ whole genome shotgun (WGS) entry which is preliminary data.</text>
</comment>
<organism evidence="2 3">
    <name type="scientific">Rubus argutus</name>
    <name type="common">Southern blackberry</name>
    <dbReference type="NCBI Taxonomy" id="59490"/>
    <lineage>
        <taxon>Eukaryota</taxon>
        <taxon>Viridiplantae</taxon>
        <taxon>Streptophyta</taxon>
        <taxon>Embryophyta</taxon>
        <taxon>Tracheophyta</taxon>
        <taxon>Spermatophyta</taxon>
        <taxon>Magnoliopsida</taxon>
        <taxon>eudicotyledons</taxon>
        <taxon>Gunneridae</taxon>
        <taxon>Pentapetalae</taxon>
        <taxon>rosids</taxon>
        <taxon>fabids</taxon>
        <taxon>Rosales</taxon>
        <taxon>Rosaceae</taxon>
        <taxon>Rosoideae</taxon>
        <taxon>Rosoideae incertae sedis</taxon>
        <taxon>Rubus</taxon>
    </lineage>
</organism>
<evidence type="ECO:0000313" key="2">
    <source>
        <dbReference type="EMBL" id="KAK9951208.1"/>
    </source>
</evidence>
<dbReference type="AlphaFoldDB" id="A0AAW1YRL0"/>
<evidence type="ECO:0000256" key="1">
    <source>
        <dbReference type="SAM" id="MobiDB-lite"/>
    </source>
</evidence>